<evidence type="ECO:0000313" key="2">
    <source>
        <dbReference type="Proteomes" id="UP001422759"/>
    </source>
</evidence>
<name>A0ABN1ZNB3_9ACTN</name>
<proteinExistence type="predicted"/>
<accession>A0ABN1ZNB3</accession>
<evidence type="ECO:0008006" key="3">
    <source>
        <dbReference type="Google" id="ProtNLM"/>
    </source>
</evidence>
<evidence type="ECO:0000313" key="1">
    <source>
        <dbReference type="EMBL" id="GAA1501460.1"/>
    </source>
</evidence>
<protein>
    <recommendedName>
        <fullName evidence="3">XRE family transcriptional regulator</fullName>
    </recommendedName>
</protein>
<reference evidence="1 2" key="1">
    <citation type="journal article" date="2019" name="Int. J. Syst. Evol. Microbiol.">
        <title>The Global Catalogue of Microorganisms (GCM) 10K type strain sequencing project: providing services to taxonomists for standard genome sequencing and annotation.</title>
        <authorList>
            <consortium name="The Broad Institute Genomics Platform"/>
            <consortium name="The Broad Institute Genome Sequencing Center for Infectious Disease"/>
            <person name="Wu L."/>
            <person name="Ma J."/>
        </authorList>
    </citation>
    <scope>NUCLEOTIDE SEQUENCE [LARGE SCALE GENOMIC DNA]</scope>
    <source>
        <strain evidence="1 2">JCM 14560</strain>
    </source>
</reference>
<sequence>MGDNIALRQAIAELGIGHAELARRINQYTESVSGRYGTCTERTVHNWVTGKTRWPNAKQRAGLEAVFDCTAEQLGFTPRGQRPASPPEEPVRRRTFITSGPTAAAAVAVPMLATRHSVGFTDVDRVSAGLRKLDALDDRRGGHVALERAALRGADEVIALQRNGTASDRVRQHLFSAAADFTAVAAWSCIDARELDRAQQHLDRCVTYAGLAQDSTAQLRAWNSLAMLAHQQHQHGDAVAAARAAQSTSITRRDPLFASLAHARTAVGLANLGDRQGALRSIGLAEDALGRARDAARPSWVAFYGAPELHALTAIVRDRLGDAEQAESASHRALATLPAQFRRNRALAKARLALAQLHQGELELATKTAGSVFDLMTDAPIPGRMRTLLGDFYRELLTLSATTPAAREWADRFRTEWSRS</sequence>
<dbReference type="Proteomes" id="UP001422759">
    <property type="component" value="Unassembled WGS sequence"/>
</dbReference>
<dbReference type="RefSeq" id="WP_344469819.1">
    <property type="nucleotide sequence ID" value="NZ_BAAANT010000100.1"/>
</dbReference>
<comment type="caution">
    <text evidence="1">The sequence shown here is derived from an EMBL/GenBank/DDBJ whole genome shotgun (WGS) entry which is preliminary data.</text>
</comment>
<dbReference type="Gene3D" id="1.25.40.10">
    <property type="entry name" value="Tetratricopeptide repeat domain"/>
    <property type="match status" value="1"/>
</dbReference>
<organism evidence="1 2">
    <name type="scientific">Kitasatospora kazusensis</name>
    <dbReference type="NCBI Taxonomy" id="407974"/>
    <lineage>
        <taxon>Bacteria</taxon>
        <taxon>Bacillati</taxon>
        <taxon>Actinomycetota</taxon>
        <taxon>Actinomycetes</taxon>
        <taxon>Kitasatosporales</taxon>
        <taxon>Streptomycetaceae</taxon>
        <taxon>Kitasatospora</taxon>
    </lineage>
</organism>
<dbReference type="InterPro" id="IPR011990">
    <property type="entry name" value="TPR-like_helical_dom_sf"/>
</dbReference>
<dbReference type="SUPFAM" id="SSF48452">
    <property type="entry name" value="TPR-like"/>
    <property type="match status" value="1"/>
</dbReference>
<gene>
    <name evidence="1" type="ORF">GCM10009760_64320</name>
</gene>
<dbReference type="EMBL" id="BAAANT010000100">
    <property type="protein sequence ID" value="GAA1501460.1"/>
    <property type="molecule type" value="Genomic_DNA"/>
</dbReference>
<keyword evidence="2" id="KW-1185">Reference proteome</keyword>